<dbReference type="EMBL" id="KX943358">
    <property type="protein sequence ID" value="APX39303.1"/>
    <property type="molecule type" value="Genomic_DNA"/>
</dbReference>
<protein>
    <submittedName>
        <fullName evidence="2">ATP synthase F0 subunit 8</fullName>
    </submittedName>
</protein>
<proteinExistence type="predicted"/>
<gene>
    <name evidence="2" type="primary">atp8</name>
</gene>
<name>A0A1P8NM81_9CUCU</name>
<feature type="transmembrane region" description="Helical" evidence="1">
    <location>
        <begin position="6"/>
        <end position="32"/>
    </location>
</feature>
<keyword evidence="1" id="KW-0472">Membrane</keyword>
<evidence type="ECO:0000313" key="2">
    <source>
        <dbReference type="EMBL" id="APX39303.1"/>
    </source>
</evidence>
<keyword evidence="1" id="KW-0812">Transmembrane</keyword>
<geneLocation type="mitochondrion" evidence="2"/>
<sequence length="51" mass="6503">MPQMMPLNWVILMFFFIMIFYLFNNMTYFIFLNKIKKMKTSKLNIKNNWKW</sequence>
<accession>A0A1P8NM81</accession>
<keyword evidence="2" id="KW-0496">Mitochondrion</keyword>
<reference evidence="2" key="1">
    <citation type="journal article" date="2015" name="Methods Ecol Evol">
        <title>Validating the power of mitochondrial metagenomics for community ecology and phylogenetics of complex assemblages.</title>
        <authorList>
            <person name="Gomez-Rodriguez C."/>
            <person name="Crampton-Platt A."/>
            <person name="Timmermans M.J.T.N."/>
            <person name="Baselga A."/>
            <person name="Vogler A.P."/>
        </authorList>
    </citation>
    <scope>NUCLEOTIDE SEQUENCE</scope>
</reference>
<keyword evidence="1" id="KW-1133">Transmembrane helix</keyword>
<evidence type="ECO:0000256" key="1">
    <source>
        <dbReference type="SAM" id="Phobius"/>
    </source>
</evidence>
<dbReference type="AlphaFoldDB" id="A0A1P8NM81"/>
<organism evidence="2">
    <name type="scientific">Chaetocnema hortensis</name>
    <dbReference type="NCBI Taxonomy" id="346761"/>
    <lineage>
        <taxon>Eukaryota</taxon>
        <taxon>Metazoa</taxon>
        <taxon>Ecdysozoa</taxon>
        <taxon>Arthropoda</taxon>
        <taxon>Hexapoda</taxon>
        <taxon>Insecta</taxon>
        <taxon>Pterygota</taxon>
        <taxon>Neoptera</taxon>
        <taxon>Endopterygota</taxon>
        <taxon>Coleoptera</taxon>
        <taxon>Polyphaga</taxon>
        <taxon>Cucujiformia</taxon>
        <taxon>Chrysomeloidea</taxon>
        <taxon>Chrysomelidae</taxon>
        <taxon>Galerucinae</taxon>
        <taxon>Alticini</taxon>
        <taxon>Chaetocnemina</taxon>
        <taxon>Chaetocnema</taxon>
    </lineage>
</organism>
<reference evidence="2" key="2">
    <citation type="submission" date="2016-10" db="EMBL/GenBank/DDBJ databases">
        <authorList>
            <person name="Gomez-Rodriguez C."/>
            <person name="Crampton-Platt A."/>
            <person name="Timmermans M.J.T.N."/>
            <person name="Baselga A."/>
            <person name="Vogler A.P."/>
        </authorList>
    </citation>
    <scope>NUCLEOTIDE SEQUENCE</scope>
</reference>